<feature type="domain" description="Bacterial repeat" evidence="1">
    <location>
        <begin position="30"/>
        <end position="100"/>
    </location>
</feature>
<dbReference type="KEGG" id="minf:MESINF_2743"/>
<dbReference type="RefSeq" id="WP_169700547.1">
    <property type="nucleotide sequence ID" value="NZ_LS974202.1"/>
</dbReference>
<feature type="domain" description="Bacterial repeat" evidence="1">
    <location>
        <begin position="105"/>
        <end position="150"/>
    </location>
</feature>
<reference evidence="2 3" key="1">
    <citation type="submission" date="2017-01" db="EMBL/GenBank/DDBJ databases">
        <authorList>
            <person name="Erauso G."/>
        </authorList>
    </citation>
    <scope>NUCLEOTIDE SEQUENCE [LARGE SCALE GENOMIC DNA]</scope>
    <source>
        <strain evidence="2">MESINF1</strain>
    </source>
</reference>
<organism evidence="2 3">
    <name type="scientific">Mesotoga infera</name>
    <dbReference type="NCBI Taxonomy" id="1236046"/>
    <lineage>
        <taxon>Bacteria</taxon>
        <taxon>Thermotogati</taxon>
        <taxon>Thermotogota</taxon>
        <taxon>Thermotogae</taxon>
        <taxon>Kosmotogales</taxon>
        <taxon>Kosmotogaceae</taxon>
        <taxon>Mesotoga</taxon>
    </lineage>
</organism>
<name>A0A7Z7LHT6_9BACT</name>
<dbReference type="InterPro" id="IPR044060">
    <property type="entry name" value="Bacterial_rp_domain"/>
</dbReference>
<feature type="domain" description="Bacterial repeat" evidence="1">
    <location>
        <begin position="186"/>
        <end position="228"/>
    </location>
</feature>
<accession>A0A7Z7LHT6</accession>
<evidence type="ECO:0000259" key="1">
    <source>
        <dbReference type="Pfam" id="PF18998"/>
    </source>
</evidence>
<evidence type="ECO:0000313" key="2">
    <source>
        <dbReference type="EMBL" id="SSC14183.1"/>
    </source>
</evidence>
<sequence length="420" mass="46249">MNEEGYSVVDSIGVDRCFGAYEYLSKPASYVLTVLHEGNGSVVVTPEKDKYKFNETVSLEAVPDEGWKFTQWTGDHSGTNEHATIKMNQSKEIVAHFEKQKVVIAVNIVPPEGGTVMGEGIYDYDEPVTLTAMPNLPFNLEGWYRNDALVASTPVFSFNTKDYFETQEAFDLDFKVEFDPKTLEVTVVATPTGSGEVTGGGKYYWDDPVELGAVPYTGYGNGGWYNQGELISPNPVYNFNATDFLTLGVTDTTWMHKFSPLPFDVTLTVTPTDAGITTGGGTYLYGDEVTIGVTPTDGLSYEDWFVGEQLLTGEHWYTFSNEEIAQYAFSGPQAGFTALARFGLSTYQVTLSASPTEGGMVSGCGQYKKGDIVTIVAIANEPYTFTGWYTVEEYGVYLFSPEWKYSFPAMSIALVAFFVK</sequence>
<gene>
    <name evidence="2" type="ORF">MESINF_2743</name>
</gene>
<proteinExistence type="predicted"/>
<dbReference type="EMBL" id="LS974202">
    <property type="protein sequence ID" value="SSC14183.1"/>
    <property type="molecule type" value="Genomic_DNA"/>
</dbReference>
<dbReference type="AlphaFoldDB" id="A0A7Z7LHT6"/>
<keyword evidence="3" id="KW-1185">Reference proteome</keyword>
<dbReference type="Proteomes" id="UP000250796">
    <property type="component" value="Chromosome MESINF"/>
</dbReference>
<feature type="domain" description="Bacterial repeat" evidence="1">
    <location>
        <begin position="350"/>
        <end position="416"/>
    </location>
</feature>
<feature type="domain" description="Bacterial repeat" evidence="1">
    <location>
        <begin position="265"/>
        <end position="308"/>
    </location>
</feature>
<evidence type="ECO:0000313" key="3">
    <source>
        <dbReference type="Proteomes" id="UP000250796"/>
    </source>
</evidence>
<dbReference type="Pfam" id="PF18998">
    <property type="entry name" value="Flg_new_2"/>
    <property type="match status" value="5"/>
</dbReference>
<protein>
    <recommendedName>
        <fullName evidence="1">Bacterial repeat domain-containing protein</fullName>
    </recommendedName>
</protein>